<evidence type="ECO:0000259" key="5">
    <source>
        <dbReference type="PROSITE" id="PS50075"/>
    </source>
</evidence>
<dbReference type="InterPro" id="IPR045851">
    <property type="entry name" value="AMP-bd_C_sf"/>
</dbReference>
<comment type="caution">
    <text evidence="6">The sequence shown here is derived from an EMBL/GenBank/DDBJ whole genome shotgun (WGS) entry which is preliminary data.</text>
</comment>
<keyword evidence="3" id="KW-0597">Phosphoprotein</keyword>
<feature type="compositionally biased region" description="Basic and acidic residues" evidence="4">
    <location>
        <begin position="830"/>
        <end position="842"/>
    </location>
</feature>
<dbReference type="InterPro" id="IPR042099">
    <property type="entry name" value="ANL_N_sf"/>
</dbReference>
<dbReference type="PROSITE" id="PS50075">
    <property type="entry name" value="CARRIER"/>
    <property type="match status" value="2"/>
</dbReference>
<dbReference type="SMART" id="SM00823">
    <property type="entry name" value="PKS_PP"/>
    <property type="match status" value="2"/>
</dbReference>
<protein>
    <submittedName>
        <fullName evidence="6">Non-ribosomal peptide synthetase</fullName>
    </submittedName>
</protein>
<dbReference type="Gene3D" id="3.40.50.12780">
    <property type="entry name" value="N-terminal domain of ligase-like"/>
    <property type="match status" value="1"/>
</dbReference>
<comment type="cofactor">
    <cofactor evidence="1">
        <name>pantetheine 4'-phosphate</name>
        <dbReference type="ChEBI" id="CHEBI:47942"/>
    </cofactor>
</comment>
<dbReference type="SUPFAM" id="SSF47336">
    <property type="entry name" value="ACP-like"/>
    <property type="match status" value="2"/>
</dbReference>
<keyword evidence="7" id="KW-1185">Reference proteome</keyword>
<dbReference type="SUPFAM" id="SSF56801">
    <property type="entry name" value="Acetyl-CoA synthetase-like"/>
    <property type="match status" value="2"/>
</dbReference>
<accession>A0ABV9ES23</accession>
<dbReference type="InterPro" id="IPR010071">
    <property type="entry name" value="AA_adenyl_dom"/>
</dbReference>
<dbReference type="PANTHER" id="PTHR45527:SF1">
    <property type="entry name" value="FATTY ACID SYNTHASE"/>
    <property type="match status" value="1"/>
</dbReference>
<dbReference type="InterPro" id="IPR001242">
    <property type="entry name" value="Condensation_dom"/>
</dbReference>
<dbReference type="Gene3D" id="3.30.300.30">
    <property type="match status" value="2"/>
</dbReference>
<organism evidence="6 7">
    <name type="scientific">Sphaerisporangium corydalis</name>
    <dbReference type="NCBI Taxonomy" id="1441875"/>
    <lineage>
        <taxon>Bacteria</taxon>
        <taxon>Bacillati</taxon>
        <taxon>Actinomycetota</taxon>
        <taxon>Actinomycetes</taxon>
        <taxon>Streptosporangiales</taxon>
        <taxon>Streptosporangiaceae</taxon>
        <taxon>Sphaerisporangium</taxon>
    </lineage>
</organism>
<dbReference type="InterPro" id="IPR006162">
    <property type="entry name" value="Ppantetheine_attach_site"/>
</dbReference>
<dbReference type="InterPro" id="IPR020845">
    <property type="entry name" value="AMP-binding_CS"/>
</dbReference>
<dbReference type="PROSITE" id="PS00012">
    <property type="entry name" value="PHOSPHOPANTETHEINE"/>
    <property type="match status" value="2"/>
</dbReference>
<dbReference type="NCBIfam" id="TIGR01733">
    <property type="entry name" value="AA-adenyl-dom"/>
    <property type="match status" value="2"/>
</dbReference>
<name>A0ABV9ES23_9ACTN</name>
<dbReference type="InterPro" id="IPR009081">
    <property type="entry name" value="PP-bd_ACP"/>
</dbReference>
<dbReference type="Gene3D" id="2.30.38.10">
    <property type="entry name" value="Luciferase, Domain 3"/>
    <property type="match status" value="1"/>
</dbReference>
<dbReference type="InterPro" id="IPR000873">
    <property type="entry name" value="AMP-dep_synth/lig_dom"/>
</dbReference>
<dbReference type="Gene3D" id="3.30.559.10">
    <property type="entry name" value="Chloramphenicol acetyltransferase-like domain"/>
    <property type="match status" value="1"/>
</dbReference>
<keyword evidence="2" id="KW-0596">Phosphopantetheine</keyword>
<dbReference type="Gene3D" id="1.10.1200.10">
    <property type="entry name" value="ACP-like"/>
    <property type="match status" value="2"/>
</dbReference>
<dbReference type="Pfam" id="PF00550">
    <property type="entry name" value="PP-binding"/>
    <property type="match status" value="2"/>
</dbReference>
<sequence>MNIHEAVAAQAGTTPGATAYIAGRIHVSYAELDRRANRIAHTLLRHGVAREEPVGVLLDRGEHLVPALLGVLKAGAAYVPLDSAHPTERLRLIAADSGLKRVITLPALRARLDADRLRVDALTAGVDDAGAPSTDPRVPGSGTDLAYVIYTSGSTGRPKGVAVEHRNTMNLLSWIARTWTLDDLAGSLAATSISFDPSIMEIFAPLTMGGTVILADNLLALPHLPARDRVTALGGPPAVLATLLRSGPLPPRLRLVHTGGEAATHELITRLYANPQLRRVFNCYGPTECTTQCLAHEVPRTADGDPPIGLPIAGAVLSVRDAKGVEVPPGETGELWVGGPVVARGYLGAGSDRFADLPGLGRAYRTGDLVRYDGAAYRFAGRVDDQVKIRGHRVEPGEVERTLTDHPAVTAAAVLALPDADGTRRLVGYAQAGGAQEGELLRFLRERLPEYMVPGRIAVLEHLPLNPNGKIDRPALATLRPAASPGAPAEAGDAVEGRVLAIIAEAVGAEVTEIGPGDRFADLGGHSLAAARVVAQAGAELGVEVPLHEFLADPTAAALARRVRAGSRGRAPLTRHQGRDRYPLTDMQAQLWALRQIEPGTRATTIGVRLRVRGPVTIEAFRGALDGIVRRHEVLRSVVELRDGAPVARVLPAGSAAVPVAEHDLRGWEPAAKEAELARLAADAVTPFDLSAESPLLRAVIAWIGPSTTSADADTEIPTDIDNGTPTTTGTAAEVVLVTDHIAFDGWSARILVNELAQGLAGLPPAEPVLQIGDVALDEEARRPSALAHHAPYWRETLAEAALPYDLLGAPPTEPRDPLSDPQGGAPPTESRDPLSDPKGHGDPSAASQDGHRDPSATPHEGRRDPSAAPHDGRRLRRPLGPDLLARVARFAAAHGVTPAAVHLAALATVVGGLCGRDETTIGLAAAVRDRPGLDQVMGPLLGVLPIPVGFGGDPSFAELAASAGAAITGALAHHELAASAVSDAVPRAPGSGPAPVVLSVQPEDVPAVVTAGGVTVESAGELDCGGAVTGLTVLVNRGADGPELLVEYATARFGADDAARVAGAFLRALETGVTAPGTRISGLPLVGDQERTLLLAAGTGAPVAAPPTIVDAITAWDASRVAVEAAGGILTYGELEELSARVATGLVRAGVAPGEAVGVSLPRDQRMPAVLLGVLRAGAAYVPMDPDLPALRLASIAGDGAVRRVVALDGEAITAVGRVAGVTILDGASLMAGPRGPFPGADPGGLAYVIFTSGSTGRPKGIEITHRGLAAFTASIGADPGLGEDDVVLGVAPLVFDISGFDLWATLTAGARVAMADTATSFDGAALAELCDRAGVTMVLTTPSRMRLMVAAGWRGRSDMRVLTGGELLDVPLARELRARAGRLWNVYGPAEVTVVSTVHAVTGPIGDSVPIGHPIPGERLYVVDPLGRLLPPGVPGEMWLGGPGVARGYRGDAALTEAAFVPDPETVPDSATGPDPETVPDPATGPDHGTAPAGGRDGGARRYRSGDIVRWVPDGAGGLVLDFVGRRDGQVKVRGYRVELGEIDSVLRGHPAVSDFAVVATTGPDAHLVGHAVWRDETRAAELEGYARERLPGYMVPRRWASHDALPRTANGKLDRRALAGAQVEVVEYAPPEGPMQEFTAEIWQEVLGAGRVGVRDDFFALGGSSLLATRVTVRMREALACDVPVRALFDHPVLAAYAAEVERVILAEIAEQEERS</sequence>
<evidence type="ECO:0000256" key="4">
    <source>
        <dbReference type="SAM" id="MobiDB-lite"/>
    </source>
</evidence>
<dbReference type="Gene3D" id="3.30.559.30">
    <property type="entry name" value="Nonribosomal peptide synthetase, condensation domain"/>
    <property type="match status" value="1"/>
</dbReference>
<dbReference type="EMBL" id="JBHSFN010000052">
    <property type="protein sequence ID" value="MFC4592461.1"/>
    <property type="molecule type" value="Genomic_DNA"/>
</dbReference>
<dbReference type="PANTHER" id="PTHR45527">
    <property type="entry name" value="NONRIBOSOMAL PEPTIDE SYNTHETASE"/>
    <property type="match status" value="1"/>
</dbReference>
<dbReference type="Pfam" id="PF00668">
    <property type="entry name" value="Condensation"/>
    <property type="match status" value="1"/>
</dbReference>
<dbReference type="SUPFAM" id="SSF52777">
    <property type="entry name" value="CoA-dependent acyltransferases"/>
    <property type="match status" value="2"/>
</dbReference>
<reference evidence="7" key="1">
    <citation type="journal article" date="2019" name="Int. J. Syst. Evol. Microbiol.">
        <title>The Global Catalogue of Microorganisms (GCM) 10K type strain sequencing project: providing services to taxonomists for standard genome sequencing and annotation.</title>
        <authorList>
            <consortium name="The Broad Institute Genomics Platform"/>
            <consortium name="The Broad Institute Genome Sequencing Center for Infectious Disease"/>
            <person name="Wu L."/>
            <person name="Ma J."/>
        </authorList>
    </citation>
    <scope>NUCLEOTIDE SEQUENCE [LARGE SCALE GENOMIC DNA]</scope>
    <source>
        <strain evidence="7">CCUG 49560</strain>
    </source>
</reference>
<dbReference type="InterPro" id="IPR023213">
    <property type="entry name" value="CAT-like_dom_sf"/>
</dbReference>
<dbReference type="Pfam" id="PF00501">
    <property type="entry name" value="AMP-binding"/>
    <property type="match status" value="2"/>
</dbReference>
<feature type="region of interest" description="Disordered" evidence="4">
    <location>
        <begin position="1465"/>
        <end position="1502"/>
    </location>
</feature>
<dbReference type="InterPro" id="IPR020806">
    <property type="entry name" value="PKS_PP-bd"/>
</dbReference>
<dbReference type="InterPro" id="IPR025110">
    <property type="entry name" value="AMP-bd_C"/>
</dbReference>
<dbReference type="InterPro" id="IPR036736">
    <property type="entry name" value="ACP-like_sf"/>
</dbReference>
<gene>
    <name evidence="6" type="ORF">ACFO8L_40695</name>
</gene>
<dbReference type="Proteomes" id="UP001595891">
    <property type="component" value="Unassembled WGS sequence"/>
</dbReference>
<proteinExistence type="predicted"/>
<feature type="domain" description="Carrier" evidence="5">
    <location>
        <begin position="490"/>
        <end position="567"/>
    </location>
</feature>
<feature type="compositionally biased region" description="Basic and acidic residues" evidence="4">
    <location>
        <begin position="850"/>
        <end position="866"/>
    </location>
</feature>
<dbReference type="RefSeq" id="WP_262845128.1">
    <property type="nucleotide sequence ID" value="NZ_JANZYP010000036.1"/>
</dbReference>
<dbReference type="PROSITE" id="PS00455">
    <property type="entry name" value="AMP_BINDING"/>
    <property type="match status" value="2"/>
</dbReference>
<evidence type="ECO:0000313" key="6">
    <source>
        <dbReference type="EMBL" id="MFC4592461.1"/>
    </source>
</evidence>
<dbReference type="Gene3D" id="3.40.50.980">
    <property type="match status" value="2"/>
</dbReference>
<evidence type="ECO:0000256" key="1">
    <source>
        <dbReference type="ARBA" id="ARBA00001957"/>
    </source>
</evidence>
<evidence type="ECO:0000256" key="2">
    <source>
        <dbReference type="ARBA" id="ARBA00022450"/>
    </source>
</evidence>
<evidence type="ECO:0000256" key="3">
    <source>
        <dbReference type="ARBA" id="ARBA00022553"/>
    </source>
</evidence>
<feature type="domain" description="Carrier" evidence="5">
    <location>
        <begin position="1633"/>
        <end position="1708"/>
    </location>
</feature>
<dbReference type="Pfam" id="PF13193">
    <property type="entry name" value="AMP-binding_C"/>
    <property type="match status" value="2"/>
</dbReference>
<feature type="region of interest" description="Disordered" evidence="4">
    <location>
        <begin position="807"/>
        <end position="878"/>
    </location>
</feature>
<evidence type="ECO:0000313" key="7">
    <source>
        <dbReference type="Proteomes" id="UP001595891"/>
    </source>
</evidence>